<keyword evidence="1 9" id="KW-0436">Ligase</keyword>
<dbReference type="GO" id="GO:0052618">
    <property type="term" value="F:coenzyme F420-0:L-glutamate ligase activity"/>
    <property type="evidence" value="ECO:0007669"/>
    <property type="project" value="UniProtKB-EC"/>
</dbReference>
<dbReference type="Pfam" id="PF01996">
    <property type="entry name" value="F420_ligase"/>
    <property type="match status" value="1"/>
</dbReference>
<dbReference type="PANTHER" id="PTHR47917">
    <property type="match status" value="1"/>
</dbReference>
<keyword evidence="7" id="KW-0464">Manganese</keyword>
<evidence type="ECO:0000256" key="1">
    <source>
        <dbReference type="ARBA" id="ARBA00022598"/>
    </source>
</evidence>
<evidence type="ECO:0000313" key="10">
    <source>
        <dbReference type="Proteomes" id="UP000594468"/>
    </source>
</evidence>
<keyword evidence="5" id="KW-0630">Potassium</keyword>
<dbReference type="KEGG" id="pmet:G4Y79_17610"/>
<dbReference type="GO" id="GO:0046872">
    <property type="term" value="F:metal ion binding"/>
    <property type="evidence" value="ECO:0007669"/>
    <property type="project" value="UniProtKB-KW"/>
</dbReference>
<keyword evidence="6" id="KW-0342">GTP-binding</keyword>
<keyword evidence="4" id="KW-0460">Magnesium</keyword>
<evidence type="ECO:0000256" key="6">
    <source>
        <dbReference type="ARBA" id="ARBA00023134"/>
    </source>
</evidence>
<dbReference type="Proteomes" id="UP000594468">
    <property type="component" value="Chromosome"/>
</dbReference>
<dbReference type="NCBIfam" id="TIGR01916">
    <property type="entry name" value="F420_cofE"/>
    <property type="match status" value="1"/>
</dbReference>
<keyword evidence="10" id="KW-1185">Reference proteome</keyword>
<evidence type="ECO:0000313" key="9">
    <source>
        <dbReference type="EMBL" id="QPC81494.1"/>
    </source>
</evidence>
<dbReference type="Gene3D" id="3.90.1660.10">
    <property type="entry name" value="CofE-like domain"/>
    <property type="match status" value="1"/>
</dbReference>
<dbReference type="InterPro" id="IPR002847">
    <property type="entry name" value="F420-0_gamma-glut_ligase-dom"/>
</dbReference>
<gene>
    <name evidence="9" type="primary">cofE</name>
    <name evidence="9" type="ORF">G4Y79_17610</name>
</gene>
<proteinExistence type="predicted"/>
<evidence type="ECO:0000256" key="2">
    <source>
        <dbReference type="ARBA" id="ARBA00022723"/>
    </source>
</evidence>
<organism evidence="9 10">
    <name type="scientific">Phototrophicus methaneseepsis</name>
    <dbReference type="NCBI Taxonomy" id="2710758"/>
    <lineage>
        <taxon>Bacteria</taxon>
        <taxon>Bacillati</taxon>
        <taxon>Chloroflexota</taxon>
        <taxon>Candidatus Thermofontia</taxon>
        <taxon>Phototrophicales</taxon>
        <taxon>Phototrophicaceae</taxon>
        <taxon>Phototrophicus</taxon>
    </lineage>
</organism>
<dbReference type="SUPFAM" id="SSF144010">
    <property type="entry name" value="CofE-like"/>
    <property type="match status" value="1"/>
</dbReference>
<evidence type="ECO:0000259" key="8">
    <source>
        <dbReference type="Pfam" id="PF01996"/>
    </source>
</evidence>
<dbReference type="InterPro" id="IPR008225">
    <property type="entry name" value="F420-0_g-glutamyl_ligase"/>
</dbReference>
<evidence type="ECO:0000256" key="5">
    <source>
        <dbReference type="ARBA" id="ARBA00022958"/>
    </source>
</evidence>
<dbReference type="Gene3D" id="3.30.1330.100">
    <property type="entry name" value="CofE-like"/>
    <property type="match status" value="1"/>
</dbReference>
<dbReference type="EMBL" id="CP062983">
    <property type="protein sequence ID" value="QPC81494.1"/>
    <property type="molecule type" value="Genomic_DNA"/>
</dbReference>
<reference evidence="9 10" key="1">
    <citation type="submission" date="2020-02" db="EMBL/GenBank/DDBJ databases">
        <authorList>
            <person name="Zheng R.K."/>
            <person name="Sun C.M."/>
        </authorList>
    </citation>
    <scope>NUCLEOTIDE SEQUENCE [LARGE SCALE GENOMIC DNA]</scope>
    <source>
        <strain evidence="10">rifampicinis</strain>
    </source>
</reference>
<sequence length="254" mass="26893">MTMPSMTAFALSGVPLVQPGDDLITILKSALEQSQEQLADGDILVVSSKIISKSENRFVDLRTVEPSPAAIELAQKTNKEPELVEVILQESKSVSRAAPGVLVVEHRLGFVSANAGIDHSNIEDSDHRVLLLPLDPDASAAKLRQRIMDELGVTVGIIVSDTHGRPFRRGNVGVAIGIAGLPAIVDLRGGVDLFGRVLVASIQGYADLIASTAHLLCGEANEGRPLVVIRGLDVPSGEGLGADMNRDPASDLYR</sequence>
<evidence type="ECO:0000256" key="7">
    <source>
        <dbReference type="ARBA" id="ARBA00023211"/>
    </source>
</evidence>
<keyword evidence="3" id="KW-0547">Nucleotide-binding</keyword>
<dbReference type="AlphaFoldDB" id="A0A7S8IDL9"/>
<dbReference type="EC" id="6.3.2.31" evidence="9"/>
<protein>
    <submittedName>
        <fullName evidence="9">Coenzyme F420-0:L-glutamate ligase</fullName>
        <ecNumber evidence="9">6.3.2.31</ecNumber>
    </submittedName>
</protein>
<dbReference type="GO" id="GO:0005525">
    <property type="term" value="F:GTP binding"/>
    <property type="evidence" value="ECO:0007669"/>
    <property type="project" value="UniProtKB-KW"/>
</dbReference>
<keyword evidence="2" id="KW-0479">Metal-binding</keyword>
<accession>A0A7S8IDL9</accession>
<name>A0A7S8IDL9_9CHLR</name>
<feature type="domain" description="Coenzyme F420:L-glutamate ligase-like" evidence="8">
    <location>
        <begin position="14"/>
        <end position="231"/>
    </location>
</feature>
<dbReference type="PANTHER" id="PTHR47917:SF1">
    <property type="entry name" value="COENZYME F420:L-GLUTAMATE LIGASE"/>
    <property type="match status" value="1"/>
</dbReference>
<evidence type="ECO:0000256" key="3">
    <source>
        <dbReference type="ARBA" id="ARBA00022741"/>
    </source>
</evidence>
<evidence type="ECO:0000256" key="4">
    <source>
        <dbReference type="ARBA" id="ARBA00022842"/>
    </source>
</evidence>